<dbReference type="Proteomes" id="UP000009223">
    <property type="component" value="Chromosome"/>
</dbReference>
<dbReference type="SUPFAM" id="SSF48452">
    <property type="entry name" value="TPR-like"/>
    <property type="match status" value="1"/>
</dbReference>
<dbReference type="KEGG" id="tpi:TREPR_3296"/>
<feature type="signal peptide" evidence="1">
    <location>
        <begin position="1"/>
        <end position="16"/>
    </location>
</feature>
<organism evidence="2 3">
    <name type="scientific">Treponema primitia (strain ATCC BAA-887 / DSM 12427 / ZAS-2)</name>
    <dbReference type="NCBI Taxonomy" id="545694"/>
    <lineage>
        <taxon>Bacteria</taxon>
        <taxon>Pseudomonadati</taxon>
        <taxon>Spirochaetota</taxon>
        <taxon>Spirochaetia</taxon>
        <taxon>Spirochaetales</taxon>
        <taxon>Treponemataceae</taxon>
        <taxon>Treponema</taxon>
    </lineage>
</organism>
<name>F5YKB9_TREPZ</name>
<evidence type="ECO:0000313" key="3">
    <source>
        <dbReference type="Proteomes" id="UP000009223"/>
    </source>
</evidence>
<dbReference type="HOGENOM" id="CLU_120991_1_0_12"/>
<gene>
    <name evidence="2" type="ordered locus">TREPR_3296</name>
</gene>
<sequence>MTKLFAIILLLSPVLSCGSRPIAISETATPAEMTQRAQEASDRNRYGLSLQYYQAILERFPRDINNVCAAEYEIAFIHYKQKKYDQARSEFESLLDRYNTPDAELLPSQFRTLANIVLAKMNERRK</sequence>
<keyword evidence="2" id="KW-0449">Lipoprotein</keyword>
<feature type="chain" id="PRO_5003329947" evidence="1">
    <location>
        <begin position="17"/>
        <end position="126"/>
    </location>
</feature>
<dbReference type="STRING" id="545694.TREPR_3296"/>
<dbReference type="EMBL" id="CP001843">
    <property type="protein sequence ID" value="AEF86104.1"/>
    <property type="molecule type" value="Genomic_DNA"/>
</dbReference>
<reference evidence="3" key="1">
    <citation type="submission" date="2009-12" db="EMBL/GenBank/DDBJ databases">
        <title>Complete sequence of Treponema primitia strain ZAS-2.</title>
        <authorList>
            <person name="Tetu S.G."/>
            <person name="Matson E."/>
            <person name="Ren Q."/>
            <person name="Seshadri R."/>
            <person name="Elbourne L."/>
            <person name="Hassan K.A."/>
            <person name="Durkin A."/>
            <person name="Radune D."/>
            <person name="Mohamoud Y."/>
            <person name="Shay R."/>
            <person name="Jin S."/>
            <person name="Zhang X."/>
            <person name="Lucey K."/>
            <person name="Ballor N.R."/>
            <person name="Ottesen E."/>
            <person name="Rosenthal R."/>
            <person name="Allen A."/>
            <person name="Leadbetter J.R."/>
            <person name="Paulsen I.T."/>
        </authorList>
    </citation>
    <scope>NUCLEOTIDE SEQUENCE [LARGE SCALE GENOMIC DNA]</scope>
    <source>
        <strain evidence="3">ATCC BAA-887 / DSM 12427 / ZAS-2</strain>
    </source>
</reference>
<accession>F5YKB9</accession>
<evidence type="ECO:0000256" key="1">
    <source>
        <dbReference type="SAM" id="SignalP"/>
    </source>
</evidence>
<protein>
    <submittedName>
        <fullName evidence="2">Putative lipoprotein</fullName>
    </submittedName>
</protein>
<dbReference type="Gene3D" id="1.25.40.10">
    <property type="entry name" value="Tetratricopeptide repeat domain"/>
    <property type="match status" value="1"/>
</dbReference>
<keyword evidence="1" id="KW-0732">Signal</keyword>
<evidence type="ECO:0000313" key="2">
    <source>
        <dbReference type="EMBL" id="AEF86104.1"/>
    </source>
</evidence>
<dbReference type="AlphaFoldDB" id="F5YKB9"/>
<proteinExistence type="predicted"/>
<dbReference type="InterPro" id="IPR011990">
    <property type="entry name" value="TPR-like_helical_dom_sf"/>
</dbReference>
<keyword evidence="3" id="KW-1185">Reference proteome</keyword>
<reference evidence="2 3" key="2">
    <citation type="journal article" date="2011" name="ISME J.">
        <title>RNA-seq reveals cooperative metabolic interactions between two termite-gut spirochete species in co-culture.</title>
        <authorList>
            <person name="Rosenthal A.Z."/>
            <person name="Matson E.G."/>
            <person name="Eldar A."/>
            <person name="Leadbetter J.R."/>
        </authorList>
    </citation>
    <scope>NUCLEOTIDE SEQUENCE [LARGE SCALE GENOMIC DNA]</scope>
    <source>
        <strain evidence="3">ATCC BAA-887 / DSM 12427 / ZAS-2</strain>
    </source>
</reference>